<keyword evidence="1" id="KW-1133">Transmembrane helix</keyword>
<dbReference type="Proteomes" id="UP001596042">
    <property type="component" value="Unassembled WGS sequence"/>
</dbReference>
<proteinExistence type="predicted"/>
<evidence type="ECO:0000256" key="1">
    <source>
        <dbReference type="SAM" id="Phobius"/>
    </source>
</evidence>
<name>A0ABV9H0I0_9HYPH</name>
<dbReference type="GO" id="GO:0004497">
    <property type="term" value="F:monooxygenase activity"/>
    <property type="evidence" value="ECO:0007669"/>
    <property type="project" value="UniProtKB-KW"/>
</dbReference>
<evidence type="ECO:0000313" key="3">
    <source>
        <dbReference type="Proteomes" id="UP001596042"/>
    </source>
</evidence>
<reference evidence="3" key="1">
    <citation type="journal article" date="2019" name="Int. J. Syst. Evol. Microbiol.">
        <title>The Global Catalogue of Microorganisms (GCM) 10K type strain sequencing project: providing services to taxonomists for standard genome sequencing and annotation.</title>
        <authorList>
            <consortium name="The Broad Institute Genomics Platform"/>
            <consortium name="The Broad Institute Genome Sequencing Center for Infectious Disease"/>
            <person name="Wu L."/>
            <person name="Ma J."/>
        </authorList>
    </citation>
    <scope>NUCLEOTIDE SEQUENCE [LARGE SCALE GENOMIC DNA]</scope>
    <source>
        <strain evidence="3">CGMCC 1.15731</strain>
    </source>
</reference>
<dbReference type="Pfam" id="PF13826">
    <property type="entry name" value="Monooxy_af470-like"/>
    <property type="match status" value="1"/>
</dbReference>
<keyword evidence="1" id="KW-0472">Membrane</keyword>
<keyword evidence="2" id="KW-0503">Monooxygenase</keyword>
<sequence>MMGDRKLSRQTVDLSDYPDLVVVYLGMRVNILSGLATLLGFGKKINMAVDTKPDGLLAHEMIIFSLFPLHIGMRQYWRDFESLERFSRSEPHREWWQKFLRDPKGTGFWHEAYFRKGEMEAVYVNMPDKSGFRRFAPVMEAKGRMFSSRMRAGRGGEVPAPVVPESEIYADKV</sequence>
<feature type="transmembrane region" description="Helical" evidence="1">
    <location>
        <begin position="21"/>
        <end position="41"/>
    </location>
</feature>
<keyword evidence="1" id="KW-0812">Transmembrane</keyword>
<dbReference type="EMBL" id="JBHSEL010000017">
    <property type="protein sequence ID" value="MFC4623954.1"/>
    <property type="molecule type" value="Genomic_DNA"/>
</dbReference>
<evidence type="ECO:0000313" key="2">
    <source>
        <dbReference type="EMBL" id="MFC4623954.1"/>
    </source>
</evidence>
<organism evidence="2 3">
    <name type="scientific">Daeguia caeni</name>
    <dbReference type="NCBI Taxonomy" id="439612"/>
    <lineage>
        <taxon>Bacteria</taxon>
        <taxon>Pseudomonadati</taxon>
        <taxon>Pseudomonadota</taxon>
        <taxon>Alphaproteobacteria</taxon>
        <taxon>Hyphomicrobiales</taxon>
        <taxon>Brucellaceae</taxon>
        <taxon>Daeguia</taxon>
    </lineage>
</organism>
<gene>
    <name evidence="2" type="ORF">ACFO1V_01700</name>
</gene>
<comment type="caution">
    <text evidence="2">The sequence shown here is derived from an EMBL/GenBank/DDBJ whole genome shotgun (WGS) entry which is preliminary data.</text>
</comment>
<keyword evidence="3" id="KW-1185">Reference proteome</keyword>
<accession>A0ABV9H0I0</accession>
<dbReference type="RefSeq" id="WP_374831955.1">
    <property type="nucleotide sequence ID" value="NZ_JBHEEZ010000012.1"/>
</dbReference>
<dbReference type="InterPro" id="IPR025444">
    <property type="entry name" value="Monooxy_af470"/>
</dbReference>
<feature type="transmembrane region" description="Helical" evidence="1">
    <location>
        <begin position="61"/>
        <end position="77"/>
    </location>
</feature>
<protein>
    <submittedName>
        <fullName evidence="2">Monooxygenase family protein</fullName>
    </submittedName>
</protein>
<keyword evidence="2" id="KW-0560">Oxidoreductase</keyword>